<evidence type="ECO:0000313" key="4">
    <source>
        <dbReference type="Proteomes" id="UP001500016"/>
    </source>
</evidence>
<evidence type="ECO:0000256" key="1">
    <source>
        <dbReference type="SAM" id="MobiDB-lite"/>
    </source>
</evidence>
<reference evidence="3 4" key="1">
    <citation type="journal article" date="2019" name="Int. J. Syst. Evol. Microbiol.">
        <title>The Global Catalogue of Microorganisms (GCM) 10K type strain sequencing project: providing services to taxonomists for standard genome sequencing and annotation.</title>
        <authorList>
            <consortium name="The Broad Institute Genomics Platform"/>
            <consortium name="The Broad Institute Genome Sequencing Center for Infectious Disease"/>
            <person name="Wu L."/>
            <person name="Ma J."/>
        </authorList>
    </citation>
    <scope>NUCLEOTIDE SEQUENCE [LARGE SCALE GENOMIC DNA]</scope>
    <source>
        <strain evidence="3 4">JCM 15478</strain>
    </source>
</reference>
<dbReference type="Proteomes" id="UP001500016">
    <property type="component" value="Unassembled WGS sequence"/>
</dbReference>
<keyword evidence="4" id="KW-1185">Reference proteome</keyword>
<feature type="compositionally biased region" description="Basic and acidic residues" evidence="1">
    <location>
        <begin position="42"/>
        <end position="54"/>
    </location>
</feature>
<proteinExistence type="predicted"/>
<protein>
    <recommendedName>
        <fullName evidence="5">Flp pilus assembly protein RcpC/CpaB domain-containing protein</fullName>
    </recommendedName>
</protein>
<gene>
    <name evidence="3" type="ORF">GCM10009801_02470</name>
</gene>
<evidence type="ECO:0008006" key="5">
    <source>
        <dbReference type="Google" id="ProtNLM"/>
    </source>
</evidence>
<organism evidence="3 4">
    <name type="scientific">Streptomyces albiaxialis</name>
    <dbReference type="NCBI Taxonomy" id="329523"/>
    <lineage>
        <taxon>Bacteria</taxon>
        <taxon>Bacillati</taxon>
        <taxon>Actinomycetota</taxon>
        <taxon>Actinomycetes</taxon>
        <taxon>Kitasatosporales</taxon>
        <taxon>Streptomycetaceae</taxon>
        <taxon>Streptomyces</taxon>
    </lineage>
</organism>
<name>A0ABN2VFF6_9ACTN</name>
<evidence type="ECO:0000256" key="2">
    <source>
        <dbReference type="SAM" id="SignalP"/>
    </source>
</evidence>
<feature type="chain" id="PRO_5046530846" description="Flp pilus assembly protein RcpC/CpaB domain-containing protein" evidence="2">
    <location>
        <begin position="34"/>
        <end position="149"/>
    </location>
</feature>
<comment type="caution">
    <text evidence="3">The sequence shown here is derived from an EMBL/GenBank/DDBJ whole genome shotgun (WGS) entry which is preliminary data.</text>
</comment>
<sequence length="149" mass="15359">MRAGRGGIRLRRLMRRRRRLVALGLAVAAAAMAASPPTRGAPRSDEQEPPERARGPRVTKVTAPVRIADAETVRLLRPGDRIDVLASGSASGPARVVARSVRVADVPKSGDTVSGDGAEGALIVVTVPRRTASALAGAAAASRLAVTLC</sequence>
<accession>A0ABN2VFF6</accession>
<evidence type="ECO:0000313" key="3">
    <source>
        <dbReference type="EMBL" id="GAA2060707.1"/>
    </source>
</evidence>
<feature type="signal peptide" evidence="2">
    <location>
        <begin position="1"/>
        <end position="33"/>
    </location>
</feature>
<keyword evidence="2" id="KW-0732">Signal</keyword>
<dbReference type="EMBL" id="BAAAPE010000001">
    <property type="protein sequence ID" value="GAA2060707.1"/>
    <property type="molecule type" value="Genomic_DNA"/>
</dbReference>
<feature type="region of interest" description="Disordered" evidence="1">
    <location>
        <begin position="32"/>
        <end position="59"/>
    </location>
</feature>